<accession>X1GHT5</accession>
<dbReference type="EMBL" id="BARU01008713">
    <property type="protein sequence ID" value="GAH44400.1"/>
    <property type="molecule type" value="Genomic_DNA"/>
</dbReference>
<dbReference type="AlphaFoldDB" id="X1GHT5"/>
<reference evidence="1" key="1">
    <citation type="journal article" date="2014" name="Front. Microbiol.">
        <title>High frequency of phylogenetically diverse reductive dehalogenase-homologous genes in deep subseafloor sedimentary metagenomes.</title>
        <authorList>
            <person name="Kawai M."/>
            <person name="Futagami T."/>
            <person name="Toyoda A."/>
            <person name="Takaki Y."/>
            <person name="Nishi S."/>
            <person name="Hori S."/>
            <person name="Arai W."/>
            <person name="Tsubouchi T."/>
            <person name="Morono Y."/>
            <person name="Uchiyama I."/>
            <person name="Ito T."/>
            <person name="Fujiyama A."/>
            <person name="Inagaki F."/>
            <person name="Takami H."/>
        </authorList>
    </citation>
    <scope>NUCLEOTIDE SEQUENCE</scope>
    <source>
        <strain evidence="1">Expedition CK06-06</strain>
    </source>
</reference>
<gene>
    <name evidence="1" type="ORF">S03H2_16962</name>
</gene>
<organism evidence="1">
    <name type="scientific">marine sediment metagenome</name>
    <dbReference type="NCBI Taxonomy" id="412755"/>
    <lineage>
        <taxon>unclassified sequences</taxon>
        <taxon>metagenomes</taxon>
        <taxon>ecological metagenomes</taxon>
    </lineage>
</organism>
<dbReference type="InterPro" id="IPR013320">
    <property type="entry name" value="ConA-like_dom_sf"/>
</dbReference>
<dbReference type="SUPFAM" id="SSF49899">
    <property type="entry name" value="Concanavalin A-like lectins/glucanases"/>
    <property type="match status" value="1"/>
</dbReference>
<proteinExistence type="predicted"/>
<protein>
    <submittedName>
        <fullName evidence="1">Uncharacterized protein</fullName>
    </submittedName>
</protein>
<sequence length="226" mass="24931">MASPKRMKTRQGIRLWTVKQAPFLQGGDSNVPTWDFDLADITFTPGMAKRTAPGPFHSAPIVQGKFDGSGDGDNLSVSRGDQISGDFYSSLDYYQGSIVLWWTPEKNRDAGQSNDEFLFEFDGSFRARYEHDNARIYFSAGYQSVTASLTAVAGQTYCLVFRWDSKNTLDGTNYLCISIDDAHTFDNATPPTVTTPDSAFHIGANSGAENSSAIIEGFTVLRRVLY</sequence>
<evidence type="ECO:0000313" key="1">
    <source>
        <dbReference type="EMBL" id="GAH44400.1"/>
    </source>
</evidence>
<comment type="caution">
    <text evidence="1">The sequence shown here is derived from an EMBL/GenBank/DDBJ whole genome shotgun (WGS) entry which is preliminary data.</text>
</comment>
<feature type="non-terminal residue" evidence="1">
    <location>
        <position position="226"/>
    </location>
</feature>
<name>X1GHT5_9ZZZZ</name>